<feature type="compositionally biased region" description="Polar residues" evidence="2">
    <location>
        <begin position="662"/>
        <end position="671"/>
    </location>
</feature>
<evidence type="ECO:0000313" key="3">
    <source>
        <dbReference type="EMBL" id="OAA42002.1"/>
    </source>
</evidence>
<dbReference type="GO" id="GO:0008270">
    <property type="term" value="F:zinc ion binding"/>
    <property type="evidence" value="ECO:0007669"/>
    <property type="project" value="InterPro"/>
</dbReference>
<dbReference type="GO" id="GO:0000981">
    <property type="term" value="F:DNA-binding transcription factor activity, RNA polymerase II-specific"/>
    <property type="evidence" value="ECO:0007669"/>
    <property type="project" value="InterPro"/>
</dbReference>
<dbReference type="Proteomes" id="UP000076863">
    <property type="component" value="Unassembled WGS sequence"/>
</dbReference>
<accession>A0A167D6K6</accession>
<sequence>MSSSALPQGFSIFQPALGAQLQFFPAVGTQELDELIHAHLVGPASSQEKRATLALDFFEHAQLTGQSFKFYPVYSVVAASPATSGASSMHTSPATASWDWSQTGSRAASVSSRSSQQQHRVNKPVSPAARVRGTADFASLPGMKIMTRDGLDVTNSASRGSKTKEQRDHAHLMRIIKACDSCKRKKIRCDPSHKKRGAAAPAASAPAATAKVAKKARTSSPSAASQSTSPQSVSPQSISPLVMMDDFGSFSASPFEMDAAFSFDALDAFAPTMEATTHLWDEFVQYPPLDQVQDYDFFADPESLLSSQSSDAELSAAGLSASASSPRSISPSGRGPGVGRTESHAELLDGAALSASASVSAQLPYELHDTVGEYTDFNLFSPGSSFSEDERMLDIASSTSGLSTQSIPSPSDSPPRPPNVETTDVTAIGISTGDAAEQPPFTRAAEDDPSDRSDMRDSLDRSDMPDARAGGTAGAISVLSRSDVVMRTNEQGELIICCPPGTVVINSSGQGTTDAGRVNVSTVNDSSSSSSSKPHELSEMAVASVSSGTGNVDASVSTWLDEGSSGQASQLAIPVTASPQESPVPLVDTLDDRQPSRFVHRNTDVLQPQPFVVAAAAADNDGLGVAGFATDTGSLSVSATGLGSTSASASTGLATASTNSTPETASPLSLSSSPFTKDIFGGYVSDESGSLSHHSAVLDRSVTNPSTSSELANTSSASVASASCDEPLFDESSLDDDQTVASVPSSNGTPLPSSSPVLPSADRPLPDSESAYNVSRTTACPFYVHDTTGIGRTLWTVEPSHAVTASPAVTTSPTATTSQLAQIMQTLLTRTLLVTAYAQSIATTPKPSIHSRFCREYAPRSRSILTQSARVPIVG</sequence>
<name>A0A167D6K6_9HYPO</name>
<dbReference type="CDD" id="cd00067">
    <property type="entry name" value="GAL4"/>
    <property type="match status" value="1"/>
</dbReference>
<protein>
    <submittedName>
        <fullName evidence="3">Transcription factor Cys6</fullName>
    </submittedName>
</protein>
<proteinExistence type="predicted"/>
<feature type="region of interest" description="Disordered" evidence="2">
    <location>
        <begin position="191"/>
        <end position="237"/>
    </location>
</feature>
<dbReference type="EMBL" id="AZHA01000015">
    <property type="protein sequence ID" value="OAA42002.1"/>
    <property type="molecule type" value="Genomic_DNA"/>
</dbReference>
<feature type="region of interest" description="Disordered" evidence="2">
    <location>
        <begin position="701"/>
        <end position="770"/>
    </location>
</feature>
<feature type="compositionally biased region" description="Low complexity" evidence="2">
    <location>
        <begin position="639"/>
        <end position="661"/>
    </location>
</feature>
<keyword evidence="1" id="KW-0539">Nucleus</keyword>
<feature type="region of interest" description="Disordered" evidence="2">
    <location>
        <begin position="639"/>
        <end position="671"/>
    </location>
</feature>
<feature type="region of interest" description="Disordered" evidence="2">
    <location>
        <begin position="398"/>
        <end position="474"/>
    </location>
</feature>
<feature type="region of interest" description="Disordered" evidence="2">
    <location>
        <begin position="316"/>
        <end position="341"/>
    </location>
</feature>
<dbReference type="OrthoDB" id="4869876at2759"/>
<feature type="compositionally biased region" description="Polar residues" evidence="2">
    <location>
        <begin position="739"/>
        <end position="749"/>
    </location>
</feature>
<feature type="compositionally biased region" description="Low complexity" evidence="2">
    <location>
        <begin position="750"/>
        <end position="760"/>
    </location>
</feature>
<reference evidence="3 4" key="1">
    <citation type="journal article" date="2016" name="Genome Biol. Evol.">
        <title>Divergent and convergent evolution of fungal pathogenicity.</title>
        <authorList>
            <person name="Shang Y."/>
            <person name="Xiao G."/>
            <person name="Zheng P."/>
            <person name="Cen K."/>
            <person name="Zhan S."/>
            <person name="Wang C."/>
        </authorList>
    </citation>
    <scope>NUCLEOTIDE SEQUENCE [LARGE SCALE GENOMIC DNA]</scope>
    <source>
        <strain evidence="3 4">RCEF 3172</strain>
    </source>
</reference>
<organism evidence="3 4">
    <name type="scientific">Beauveria brongniartii RCEF 3172</name>
    <dbReference type="NCBI Taxonomy" id="1081107"/>
    <lineage>
        <taxon>Eukaryota</taxon>
        <taxon>Fungi</taxon>
        <taxon>Dikarya</taxon>
        <taxon>Ascomycota</taxon>
        <taxon>Pezizomycotina</taxon>
        <taxon>Sordariomycetes</taxon>
        <taxon>Hypocreomycetidae</taxon>
        <taxon>Hypocreales</taxon>
        <taxon>Cordycipitaceae</taxon>
        <taxon>Beauveria</taxon>
        <taxon>Beauveria brongniartii</taxon>
    </lineage>
</organism>
<evidence type="ECO:0000313" key="4">
    <source>
        <dbReference type="Proteomes" id="UP000076863"/>
    </source>
</evidence>
<feature type="compositionally biased region" description="Low complexity" evidence="2">
    <location>
        <begin position="105"/>
        <end position="119"/>
    </location>
</feature>
<feature type="compositionally biased region" description="Acidic residues" evidence="2">
    <location>
        <begin position="727"/>
        <end position="738"/>
    </location>
</feature>
<evidence type="ECO:0000256" key="2">
    <source>
        <dbReference type="SAM" id="MobiDB-lite"/>
    </source>
</evidence>
<feature type="compositionally biased region" description="Polar residues" evidence="2">
    <location>
        <begin position="701"/>
        <end position="714"/>
    </location>
</feature>
<dbReference type="AlphaFoldDB" id="A0A167D6K6"/>
<dbReference type="InterPro" id="IPR001138">
    <property type="entry name" value="Zn2Cys6_DnaBD"/>
</dbReference>
<comment type="caution">
    <text evidence="3">The sequence shown here is derived from an EMBL/GenBank/DDBJ whole genome shotgun (WGS) entry which is preliminary data.</text>
</comment>
<gene>
    <name evidence="3" type="ORF">BBO_05361</name>
</gene>
<feature type="compositionally biased region" description="Low complexity" evidence="2">
    <location>
        <begin position="218"/>
        <end position="237"/>
    </location>
</feature>
<feature type="region of interest" description="Disordered" evidence="2">
    <location>
        <begin position="508"/>
        <end position="545"/>
    </location>
</feature>
<feature type="compositionally biased region" description="Polar residues" evidence="2">
    <location>
        <begin position="508"/>
        <end position="525"/>
    </location>
</feature>
<feature type="compositionally biased region" description="Basic and acidic residues" evidence="2">
    <location>
        <begin position="444"/>
        <end position="466"/>
    </location>
</feature>
<evidence type="ECO:0000256" key="1">
    <source>
        <dbReference type="ARBA" id="ARBA00023242"/>
    </source>
</evidence>
<feature type="compositionally biased region" description="Low complexity" evidence="2">
    <location>
        <begin position="198"/>
        <end position="211"/>
    </location>
</feature>
<keyword evidence="4" id="KW-1185">Reference proteome</keyword>
<feature type="compositionally biased region" description="Low complexity" evidence="2">
    <location>
        <begin position="316"/>
        <end position="333"/>
    </location>
</feature>
<feature type="region of interest" description="Disordered" evidence="2">
    <location>
        <begin position="105"/>
        <end position="134"/>
    </location>
</feature>